<protein>
    <submittedName>
        <fullName evidence="1">Uncharacterized protein</fullName>
    </submittedName>
</protein>
<organism evidence="1">
    <name type="scientific">marine sediment metagenome</name>
    <dbReference type="NCBI Taxonomy" id="412755"/>
    <lineage>
        <taxon>unclassified sequences</taxon>
        <taxon>metagenomes</taxon>
        <taxon>ecological metagenomes</taxon>
    </lineage>
</organism>
<gene>
    <name evidence="1" type="ORF">LCGC14_3131290</name>
</gene>
<comment type="caution">
    <text evidence="1">The sequence shown here is derived from an EMBL/GenBank/DDBJ whole genome shotgun (WGS) entry which is preliminary data.</text>
</comment>
<accession>A0A0F8Y6J8</accession>
<name>A0A0F8Y6J8_9ZZZZ</name>
<evidence type="ECO:0000313" key="1">
    <source>
        <dbReference type="EMBL" id="KKK49809.1"/>
    </source>
</evidence>
<feature type="non-terminal residue" evidence="1">
    <location>
        <position position="32"/>
    </location>
</feature>
<reference evidence="1" key="1">
    <citation type="journal article" date="2015" name="Nature">
        <title>Complex archaea that bridge the gap between prokaryotes and eukaryotes.</title>
        <authorList>
            <person name="Spang A."/>
            <person name="Saw J.H."/>
            <person name="Jorgensen S.L."/>
            <person name="Zaremba-Niedzwiedzka K."/>
            <person name="Martijn J."/>
            <person name="Lind A.E."/>
            <person name="van Eijk R."/>
            <person name="Schleper C."/>
            <person name="Guy L."/>
            <person name="Ettema T.J."/>
        </authorList>
    </citation>
    <scope>NUCLEOTIDE SEQUENCE</scope>
</reference>
<sequence length="32" mass="3648">MGQYPQGCAEMKCPIRKIHDHYGKEVGDHTCD</sequence>
<dbReference type="EMBL" id="LAZR01068347">
    <property type="protein sequence ID" value="KKK49809.1"/>
    <property type="molecule type" value="Genomic_DNA"/>
</dbReference>
<proteinExistence type="predicted"/>
<dbReference type="AlphaFoldDB" id="A0A0F8Y6J8"/>